<keyword evidence="3" id="KW-0813">Transport</keyword>
<protein>
    <submittedName>
        <fullName evidence="11">ABC-2 type transport system ATP-binding protein</fullName>
    </submittedName>
</protein>
<comment type="subcellular location">
    <subcellularLocation>
        <location evidence="1">Membrane</location>
        <topology evidence="1">Multi-pass membrane protein</topology>
    </subcellularLocation>
</comment>
<dbReference type="FunFam" id="3.40.50.300:FF:000335">
    <property type="entry name" value="ATP binding cassette subfamily A member 5"/>
    <property type="match status" value="1"/>
</dbReference>
<proteinExistence type="inferred from homology"/>
<dbReference type="RefSeq" id="WP_072910144.1">
    <property type="nucleotide sequence ID" value="NZ_FQZT01000029.1"/>
</dbReference>
<dbReference type="InterPro" id="IPR027417">
    <property type="entry name" value="P-loop_NTPase"/>
</dbReference>
<dbReference type="InterPro" id="IPR050763">
    <property type="entry name" value="ABC_transporter_ATP-binding"/>
</dbReference>
<name>A0A1M6NLJ8_MALRU</name>
<accession>A0A1M6NLJ8</accession>
<keyword evidence="12" id="KW-1185">Reference proteome</keyword>
<dbReference type="InterPro" id="IPR017871">
    <property type="entry name" value="ABC_transporter-like_CS"/>
</dbReference>
<reference evidence="11 12" key="1">
    <citation type="submission" date="2016-11" db="EMBL/GenBank/DDBJ databases">
        <authorList>
            <person name="Jaros S."/>
            <person name="Januszkiewicz K."/>
            <person name="Wedrychowicz H."/>
        </authorList>
    </citation>
    <scope>NUCLEOTIDE SEQUENCE [LARGE SCALE GENOMIC DNA]</scope>
    <source>
        <strain evidence="11 12">DSM 5091</strain>
    </source>
</reference>
<evidence type="ECO:0000256" key="6">
    <source>
        <dbReference type="ARBA" id="ARBA00022741"/>
    </source>
</evidence>
<keyword evidence="4" id="KW-0536">Nodulation</keyword>
<dbReference type="AlphaFoldDB" id="A0A1M6NLJ8"/>
<dbReference type="Proteomes" id="UP000184171">
    <property type="component" value="Unassembled WGS sequence"/>
</dbReference>
<keyword evidence="6" id="KW-0547">Nucleotide-binding</keyword>
<keyword evidence="7 11" id="KW-0067">ATP-binding</keyword>
<keyword evidence="8" id="KW-1133">Transmembrane helix</keyword>
<dbReference type="SMART" id="SM00382">
    <property type="entry name" value="AAA"/>
    <property type="match status" value="1"/>
</dbReference>
<evidence type="ECO:0000256" key="9">
    <source>
        <dbReference type="ARBA" id="ARBA00023136"/>
    </source>
</evidence>
<dbReference type="EMBL" id="FQZT01000029">
    <property type="protein sequence ID" value="SHJ96432.1"/>
    <property type="molecule type" value="Genomic_DNA"/>
</dbReference>
<dbReference type="PROSITE" id="PS50893">
    <property type="entry name" value="ABC_TRANSPORTER_2"/>
    <property type="match status" value="1"/>
</dbReference>
<dbReference type="PANTHER" id="PTHR42711">
    <property type="entry name" value="ABC TRANSPORTER ATP-BINDING PROTEIN"/>
    <property type="match status" value="1"/>
</dbReference>
<dbReference type="InterPro" id="IPR003439">
    <property type="entry name" value="ABC_transporter-like_ATP-bd"/>
</dbReference>
<evidence type="ECO:0000256" key="3">
    <source>
        <dbReference type="ARBA" id="ARBA00022448"/>
    </source>
</evidence>
<keyword evidence="9" id="KW-0472">Membrane</keyword>
<evidence type="ECO:0000259" key="10">
    <source>
        <dbReference type="PROSITE" id="PS50893"/>
    </source>
</evidence>
<sequence>MSCADALSCNQRPCEIEVAGLRRSFGKTVAVDDISFNVGQGELFAFLGPNGAGKTTTINLLTGLLKPDAGEVRYHGELFDPKRLNVKQLIGVVPQHNNLDRELTAAENLLIHGRLFGMRGSKLQQRIYTCLEFADLTEKRDTPAGKLSGGMKRKLVIARALLHQPQILFLDEPTVGLDPHSRRKMWAFLRRINQEQDCTVFLTTHYIEEAEALADRVLIIDQAKLVTGGTPQELKAKVGNYVLDIYNEEDIQNEFFEQRPAAMQRLEQLDTSVRIRETTLEDVFLKLTGKRMD</sequence>
<evidence type="ECO:0000256" key="4">
    <source>
        <dbReference type="ARBA" id="ARBA00022458"/>
    </source>
</evidence>
<dbReference type="InterPro" id="IPR003593">
    <property type="entry name" value="AAA+_ATPase"/>
</dbReference>
<dbReference type="GO" id="GO:0005524">
    <property type="term" value="F:ATP binding"/>
    <property type="evidence" value="ECO:0007669"/>
    <property type="project" value="UniProtKB-KW"/>
</dbReference>
<dbReference type="GO" id="GO:0016887">
    <property type="term" value="F:ATP hydrolysis activity"/>
    <property type="evidence" value="ECO:0007669"/>
    <property type="project" value="InterPro"/>
</dbReference>
<dbReference type="PROSITE" id="PS00211">
    <property type="entry name" value="ABC_TRANSPORTER_1"/>
    <property type="match status" value="1"/>
</dbReference>
<dbReference type="SUPFAM" id="SSF52540">
    <property type="entry name" value="P-loop containing nucleoside triphosphate hydrolases"/>
    <property type="match status" value="1"/>
</dbReference>
<evidence type="ECO:0000256" key="5">
    <source>
        <dbReference type="ARBA" id="ARBA00022692"/>
    </source>
</evidence>
<dbReference type="PANTHER" id="PTHR42711:SF5">
    <property type="entry name" value="ABC TRANSPORTER ATP-BINDING PROTEIN NATA"/>
    <property type="match status" value="1"/>
</dbReference>
<dbReference type="GO" id="GO:0016020">
    <property type="term" value="C:membrane"/>
    <property type="evidence" value="ECO:0007669"/>
    <property type="project" value="UniProtKB-SubCell"/>
</dbReference>
<dbReference type="Pfam" id="PF00005">
    <property type="entry name" value="ABC_tran"/>
    <property type="match status" value="1"/>
</dbReference>
<evidence type="ECO:0000313" key="12">
    <source>
        <dbReference type="Proteomes" id="UP000184171"/>
    </source>
</evidence>
<dbReference type="Gene3D" id="3.40.50.300">
    <property type="entry name" value="P-loop containing nucleotide triphosphate hydrolases"/>
    <property type="match status" value="1"/>
</dbReference>
<evidence type="ECO:0000313" key="11">
    <source>
        <dbReference type="EMBL" id="SHJ96432.1"/>
    </source>
</evidence>
<organism evidence="11 12">
    <name type="scientific">Malonomonas rubra DSM 5091</name>
    <dbReference type="NCBI Taxonomy" id="1122189"/>
    <lineage>
        <taxon>Bacteria</taxon>
        <taxon>Pseudomonadati</taxon>
        <taxon>Thermodesulfobacteriota</taxon>
        <taxon>Desulfuromonadia</taxon>
        <taxon>Desulfuromonadales</taxon>
        <taxon>Geopsychrobacteraceae</taxon>
        <taxon>Malonomonas</taxon>
    </lineage>
</organism>
<evidence type="ECO:0000256" key="1">
    <source>
        <dbReference type="ARBA" id="ARBA00004141"/>
    </source>
</evidence>
<feature type="domain" description="ABC transporter" evidence="10">
    <location>
        <begin position="16"/>
        <end position="247"/>
    </location>
</feature>
<gene>
    <name evidence="11" type="ORF">SAMN02745165_03640</name>
</gene>
<evidence type="ECO:0000256" key="7">
    <source>
        <dbReference type="ARBA" id="ARBA00022840"/>
    </source>
</evidence>
<evidence type="ECO:0000256" key="8">
    <source>
        <dbReference type="ARBA" id="ARBA00022989"/>
    </source>
</evidence>
<evidence type="ECO:0000256" key="2">
    <source>
        <dbReference type="ARBA" id="ARBA00005417"/>
    </source>
</evidence>
<comment type="similarity">
    <text evidence="2">Belongs to the ABC transporter superfamily.</text>
</comment>
<dbReference type="STRING" id="1122189.SAMN02745165_03640"/>
<keyword evidence="5" id="KW-0812">Transmembrane</keyword>